<evidence type="ECO:0000256" key="7">
    <source>
        <dbReference type="ARBA" id="ARBA00022840"/>
    </source>
</evidence>
<evidence type="ECO:0000256" key="3">
    <source>
        <dbReference type="ARBA" id="ARBA00022475"/>
    </source>
</evidence>
<evidence type="ECO:0000256" key="9">
    <source>
        <dbReference type="ARBA" id="ARBA00023136"/>
    </source>
</evidence>
<dbReference type="SUPFAM" id="SSF52540">
    <property type="entry name" value="P-loop containing nucleoside triphosphate hydrolases"/>
    <property type="match status" value="2"/>
</dbReference>
<organism evidence="11 12">
    <name type="scientific">Kaistia hirudinis</name>
    <dbReference type="NCBI Taxonomy" id="1293440"/>
    <lineage>
        <taxon>Bacteria</taxon>
        <taxon>Pseudomonadati</taxon>
        <taxon>Pseudomonadota</taxon>
        <taxon>Alphaproteobacteria</taxon>
        <taxon>Hyphomicrobiales</taxon>
        <taxon>Kaistiaceae</taxon>
        <taxon>Kaistia</taxon>
    </lineage>
</organism>
<keyword evidence="4" id="KW-0762">Sugar transport</keyword>
<sequence>MTPGGTLRFENIVKAFGGTQALKGVSFELSRGEIVALLGENGAGKSTLIKILSGVHKADSGTITLDGQPYSAGRRGDHAVAFIHQDLGLIEWMTVAENVALARGFARTSLFGCAGIIDWRACERIARDALARVGCDIDPDTRVQSLSRTEKSLVSIARALVADCDFLVLDEPTASLPADEVERLFAAMRALKARGVGMIYVSHRLDEIFRVADRVVVLRDGRLVGEDPISETTPARLVSMIVGRSTFDAFQKVERSPGPVRVSVRGLVTEQAGPVDFDIRQGELLGLVGLRGAGQEDIGRALFGAVAHGGTVRMDGETLDLASPHAALKQGVGLMARDRGEESVAPSLTVRENLFLNPAALGRRAFEALSPRTEAERARQIGAALDLRPNDPGLAIEGLSGGNQQKVVVGRWLETNRRLLVAEDPTAGVDVGAKAEIYGLMARALDEGLAVVAVSTDFEEVAQICHRALVFNRGRIIAELTGDALTTEAVILAASASEAA</sequence>
<keyword evidence="12" id="KW-1185">Reference proteome</keyword>
<evidence type="ECO:0000256" key="2">
    <source>
        <dbReference type="ARBA" id="ARBA00022448"/>
    </source>
</evidence>
<evidence type="ECO:0000313" key="12">
    <source>
        <dbReference type="Proteomes" id="UP000553963"/>
    </source>
</evidence>
<reference evidence="11 12" key="1">
    <citation type="submission" date="2020-08" db="EMBL/GenBank/DDBJ databases">
        <title>Genomic Encyclopedia of Type Strains, Phase IV (KMG-IV): sequencing the most valuable type-strain genomes for metagenomic binning, comparative biology and taxonomic classification.</title>
        <authorList>
            <person name="Goeker M."/>
        </authorList>
    </citation>
    <scope>NUCLEOTIDE SEQUENCE [LARGE SCALE GENOMIC DNA]</scope>
    <source>
        <strain evidence="11 12">DSM 25966</strain>
    </source>
</reference>
<evidence type="ECO:0000256" key="4">
    <source>
        <dbReference type="ARBA" id="ARBA00022597"/>
    </source>
</evidence>
<dbReference type="InterPro" id="IPR027417">
    <property type="entry name" value="P-loop_NTPase"/>
</dbReference>
<keyword evidence="2" id="KW-0813">Transport</keyword>
<dbReference type="InterPro" id="IPR003439">
    <property type="entry name" value="ABC_transporter-like_ATP-bd"/>
</dbReference>
<evidence type="ECO:0000313" key="11">
    <source>
        <dbReference type="EMBL" id="MBB3930405.1"/>
    </source>
</evidence>
<dbReference type="CDD" id="cd03216">
    <property type="entry name" value="ABC_Carb_Monos_I"/>
    <property type="match status" value="1"/>
</dbReference>
<dbReference type="Pfam" id="PF00005">
    <property type="entry name" value="ABC_tran"/>
    <property type="match status" value="2"/>
</dbReference>
<dbReference type="InterPro" id="IPR003593">
    <property type="entry name" value="AAA+_ATPase"/>
</dbReference>
<dbReference type="InterPro" id="IPR050107">
    <property type="entry name" value="ABC_carbohydrate_import_ATPase"/>
</dbReference>
<dbReference type="CDD" id="cd03215">
    <property type="entry name" value="ABC_Carb_Monos_II"/>
    <property type="match status" value="1"/>
</dbReference>
<dbReference type="PANTHER" id="PTHR43790:SF3">
    <property type="entry name" value="D-ALLOSE IMPORT ATP-BINDING PROTEIN ALSA-RELATED"/>
    <property type="match status" value="1"/>
</dbReference>
<evidence type="ECO:0000259" key="10">
    <source>
        <dbReference type="PROSITE" id="PS50893"/>
    </source>
</evidence>
<keyword evidence="8" id="KW-1278">Translocase</keyword>
<dbReference type="RefSeq" id="WP_183398066.1">
    <property type="nucleotide sequence ID" value="NZ_JACIDS010000002.1"/>
</dbReference>
<keyword evidence="6" id="KW-0547">Nucleotide-binding</keyword>
<dbReference type="PANTHER" id="PTHR43790">
    <property type="entry name" value="CARBOHYDRATE TRANSPORT ATP-BINDING PROTEIN MG119-RELATED"/>
    <property type="match status" value="1"/>
</dbReference>
<keyword evidence="7 11" id="KW-0067">ATP-binding</keyword>
<keyword evidence="5" id="KW-0677">Repeat</keyword>
<accession>A0A840APH1</accession>
<dbReference type="EMBL" id="JACIDS010000002">
    <property type="protein sequence ID" value="MBB3930405.1"/>
    <property type="molecule type" value="Genomic_DNA"/>
</dbReference>
<feature type="domain" description="ABC transporter" evidence="10">
    <location>
        <begin position="254"/>
        <end position="498"/>
    </location>
</feature>
<gene>
    <name evidence="11" type="ORF">GGR25_001444</name>
</gene>
<dbReference type="Proteomes" id="UP000553963">
    <property type="component" value="Unassembled WGS sequence"/>
</dbReference>
<dbReference type="GO" id="GO:0016887">
    <property type="term" value="F:ATP hydrolysis activity"/>
    <property type="evidence" value="ECO:0007669"/>
    <property type="project" value="InterPro"/>
</dbReference>
<dbReference type="InterPro" id="IPR017871">
    <property type="entry name" value="ABC_transporter-like_CS"/>
</dbReference>
<comment type="caution">
    <text evidence="11">The sequence shown here is derived from an EMBL/GenBank/DDBJ whole genome shotgun (WGS) entry which is preliminary data.</text>
</comment>
<keyword evidence="3" id="KW-1003">Cell membrane</keyword>
<dbReference type="AlphaFoldDB" id="A0A840APH1"/>
<keyword evidence="9" id="KW-0472">Membrane</keyword>
<evidence type="ECO:0000256" key="6">
    <source>
        <dbReference type="ARBA" id="ARBA00022741"/>
    </source>
</evidence>
<feature type="domain" description="ABC transporter" evidence="10">
    <location>
        <begin position="7"/>
        <end position="245"/>
    </location>
</feature>
<dbReference type="GO" id="GO:0005524">
    <property type="term" value="F:ATP binding"/>
    <property type="evidence" value="ECO:0007669"/>
    <property type="project" value="UniProtKB-KW"/>
</dbReference>
<dbReference type="Gene3D" id="3.40.50.300">
    <property type="entry name" value="P-loop containing nucleotide triphosphate hydrolases"/>
    <property type="match status" value="2"/>
</dbReference>
<name>A0A840APH1_9HYPH</name>
<comment type="similarity">
    <text evidence="1">Belongs to the ABC transporter superfamily.</text>
</comment>
<dbReference type="PROSITE" id="PS00211">
    <property type="entry name" value="ABC_TRANSPORTER_1"/>
    <property type="match status" value="1"/>
</dbReference>
<evidence type="ECO:0000256" key="8">
    <source>
        <dbReference type="ARBA" id="ARBA00022967"/>
    </source>
</evidence>
<protein>
    <submittedName>
        <fullName evidence="11">Ribose transport system ATP-binding protein</fullName>
    </submittedName>
</protein>
<proteinExistence type="inferred from homology"/>
<evidence type="ECO:0000256" key="5">
    <source>
        <dbReference type="ARBA" id="ARBA00022737"/>
    </source>
</evidence>
<dbReference type="PROSITE" id="PS50893">
    <property type="entry name" value="ABC_TRANSPORTER_2"/>
    <property type="match status" value="2"/>
</dbReference>
<evidence type="ECO:0000256" key="1">
    <source>
        <dbReference type="ARBA" id="ARBA00005417"/>
    </source>
</evidence>
<dbReference type="SMART" id="SM00382">
    <property type="entry name" value="AAA"/>
    <property type="match status" value="2"/>
</dbReference>